<feature type="domain" description="Peptidase S1" evidence="1">
    <location>
        <begin position="28"/>
        <end position="249"/>
    </location>
</feature>
<reference evidence="2" key="2">
    <citation type="submission" date="2025-09" db="UniProtKB">
        <authorList>
            <consortium name="Ensembl"/>
        </authorList>
    </citation>
    <scope>IDENTIFICATION</scope>
</reference>
<dbReference type="PANTHER" id="PTHR24257">
    <property type="entry name" value="CHYMOTRYPSIN-LIKE ELASTASE FAMILY MEMBER"/>
    <property type="match status" value="1"/>
</dbReference>
<dbReference type="GO" id="GO:0004252">
    <property type="term" value="F:serine-type endopeptidase activity"/>
    <property type="evidence" value="ECO:0007669"/>
    <property type="project" value="InterPro"/>
</dbReference>
<dbReference type="GO" id="GO:0006508">
    <property type="term" value="P:proteolysis"/>
    <property type="evidence" value="ECO:0007669"/>
    <property type="project" value="InterPro"/>
</dbReference>
<dbReference type="AlphaFoldDB" id="A0A671SER7"/>
<dbReference type="CDD" id="cd00190">
    <property type="entry name" value="Tryp_SPc"/>
    <property type="match status" value="1"/>
</dbReference>
<protein>
    <recommendedName>
        <fullName evidence="1">Peptidase S1 domain-containing protein</fullName>
    </recommendedName>
</protein>
<dbReference type="InterPro" id="IPR050850">
    <property type="entry name" value="Peptidase_S1_Elastase_sf"/>
</dbReference>
<dbReference type="PROSITE" id="PS50240">
    <property type="entry name" value="TRYPSIN_DOM"/>
    <property type="match status" value="1"/>
</dbReference>
<dbReference type="SUPFAM" id="SSF50494">
    <property type="entry name" value="Trypsin-like serine proteases"/>
    <property type="match status" value="1"/>
</dbReference>
<dbReference type="InterPro" id="IPR001314">
    <property type="entry name" value="Peptidase_S1A"/>
</dbReference>
<proteinExistence type="predicted"/>
<evidence type="ECO:0000313" key="3">
    <source>
        <dbReference type="Proteomes" id="UP000472260"/>
    </source>
</evidence>
<dbReference type="PROSITE" id="PS00134">
    <property type="entry name" value="TRYPSIN_HIS"/>
    <property type="match status" value="1"/>
</dbReference>
<evidence type="ECO:0000259" key="1">
    <source>
        <dbReference type="PROSITE" id="PS50240"/>
    </source>
</evidence>
<dbReference type="Proteomes" id="UP000472260">
    <property type="component" value="Unassembled WGS sequence"/>
</dbReference>
<evidence type="ECO:0000313" key="2">
    <source>
        <dbReference type="Ensembl" id="ENSSANP00000094764.1"/>
    </source>
</evidence>
<dbReference type="InterPro" id="IPR043504">
    <property type="entry name" value="Peptidase_S1_PA_chymotrypsin"/>
</dbReference>
<dbReference type="InterPro" id="IPR001254">
    <property type="entry name" value="Trypsin_dom"/>
</dbReference>
<dbReference type="InterPro" id="IPR018114">
    <property type="entry name" value="TRYPSIN_HIS"/>
</dbReference>
<dbReference type="Gene3D" id="2.40.10.10">
    <property type="entry name" value="Trypsin-like serine proteases"/>
    <property type="match status" value="1"/>
</dbReference>
<dbReference type="GO" id="GO:0005615">
    <property type="term" value="C:extracellular space"/>
    <property type="evidence" value="ECO:0007669"/>
    <property type="project" value="TreeGrafter"/>
</dbReference>
<keyword evidence="3" id="KW-1185">Reference proteome</keyword>
<dbReference type="Pfam" id="PF00089">
    <property type="entry name" value="Trypsin"/>
    <property type="match status" value="1"/>
</dbReference>
<reference evidence="2" key="1">
    <citation type="submission" date="2025-08" db="UniProtKB">
        <authorList>
            <consortium name="Ensembl"/>
        </authorList>
    </citation>
    <scope>IDENTIFICATION</scope>
</reference>
<accession>A0A671SER7</accession>
<dbReference type="SMART" id="SM00020">
    <property type="entry name" value="Tryp_SPc"/>
    <property type="match status" value="1"/>
</dbReference>
<dbReference type="Ensembl" id="ENSSANT00000100630.1">
    <property type="protein sequence ID" value="ENSSANP00000094764.1"/>
    <property type="gene ID" value="ENSSANG00000046693.1"/>
</dbReference>
<dbReference type="InterPro" id="IPR009003">
    <property type="entry name" value="Peptidase_S1_PA"/>
</dbReference>
<dbReference type="PRINTS" id="PR00722">
    <property type="entry name" value="CHYMOTRYPSIN"/>
</dbReference>
<name>A0A671SER7_9TELE</name>
<organism evidence="2 3">
    <name type="scientific">Sinocyclocheilus anshuiensis</name>
    <dbReference type="NCBI Taxonomy" id="1608454"/>
    <lineage>
        <taxon>Eukaryota</taxon>
        <taxon>Metazoa</taxon>
        <taxon>Chordata</taxon>
        <taxon>Craniata</taxon>
        <taxon>Vertebrata</taxon>
        <taxon>Euteleostomi</taxon>
        <taxon>Actinopterygii</taxon>
        <taxon>Neopterygii</taxon>
        <taxon>Teleostei</taxon>
        <taxon>Ostariophysi</taxon>
        <taxon>Cypriniformes</taxon>
        <taxon>Cyprinidae</taxon>
        <taxon>Cyprininae</taxon>
        <taxon>Sinocyclocheilus</taxon>
    </lineage>
</organism>
<sequence>KKINFVASVIITGSCRKPTIPPDVNTRIVNGEPAKAHSWPWQPSPKFGHTCGGTLIYKNWVLTAAHCFIRYAYELHRWKMCLGKHNLTFSESTEQCFNMLGIYHNEGFQYPTVPSVEFNIALVRLDGEVTPNDYIDFACLPSFEEVLPGGKKCYATGWGDETGNSTAPKVADALDQVALPVVPYDTCKRTDYWWFQVKTSMICCDLVMADSGGLLGCKMSGSEASWAVHGSTCFTRISGFSEWTEDNTNY</sequence>
<dbReference type="PANTHER" id="PTHR24257:SF10">
    <property type="entry name" value="ELASTASE-1"/>
    <property type="match status" value="1"/>
</dbReference>